<feature type="compositionally biased region" description="Low complexity" evidence="3">
    <location>
        <begin position="44"/>
        <end position="57"/>
    </location>
</feature>
<feature type="compositionally biased region" description="Basic and acidic residues" evidence="3">
    <location>
        <begin position="306"/>
        <end position="317"/>
    </location>
</feature>
<dbReference type="GO" id="GO:0072583">
    <property type="term" value="P:clathrin-dependent endocytosis"/>
    <property type="evidence" value="ECO:0007669"/>
    <property type="project" value="TreeGrafter"/>
</dbReference>
<dbReference type="GO" id="GO:0031982">
    <property type="term" value="C:vesicle"/>
    <property type="evidence" value="ECO:0007669"/>
    <property type="project" value="TreeGrafter"/>
</dbReference>
<gene>
    <name evidence="4" type="ORF">SAY87_028536</name>
</gene>
<feature type="compositionally biased region" description="Polar residues" evidence="3">
    <location>
        <begin position="785"/>
        <end position="800"/>
    </location>
</feature>
<feature type="compositionally biased region" description="Polar residues" evidence="3">
    <location>
        <begin position="296"/>
        <end position="305"/>
    </location>
</feature>
<dbReference type="GO" id="GO:0072318">
    <property type="term" value="P:clathrin coat disassembly"/>
    <property type="evidence" value="ECO:0007669"/>
    <property type="project" value="TreeGrafter"/>
</dbReference>
<feature type="compositionally biased region" description="Basic and acidic residues" evidence="3">
    <location>
        <begin position="58"/>
        <end position="69"/>
    </location>
</feature>
<evidence type="ECO:0000256" key="2">
    <source>
        <dbReference type="SAM" id="Coils"/>
    </source>
</evidence>
<dbReference type="SUPFAM" id="SSF46565">
    <property type="entry name" value="Chaperone J-domain"/>
    <property type="match status" value="1"/>
</dbReference>
<keyword evidence="5" id="KW-1185">Reference proteome</keyword>
<comment type="caution">
    <text evidence="4">The sequence shown here is derived from an EMBL/GenBank/DDBJ whole genome shotgun (WGS) entry which is preliminary data.</text>
</comment>
<feature type="region of interest" description="Disordered" evidence="3">
    <location>
        <begin position="543"/>
        <end position="604"/>
    </location>
</feature>
<feature type="region of interest" description="Disordered" evidence="3">
    <location>
        <begin position="261"/>
        <end position="323"/>
    </location>
</feature>
<dbReference type="Proteomes" id="UP001345219">
    <property type="component" value="Chromosome 22"/>
</dbReference>
<feature type="compositionally biased region" description="Basic and acidic residues" evidence="3">
    <location>
        <begin position="827"/>
        <end position="838"/>
    </location>
</feature>
<feature type="compositionally biased region" description="Low complexity" evidence="3">
    <location>
        <begin position="19"/>
        <end position="30"/>
    </location>
</feature>
<feature type="region of interest" description="Disordered" evidence="3">
    <location>
        <begin position="388"/>
        <end position="427"/>
    </location>
</feature>
<dbReference type="PANTHER" id="PTHR23172">
    <property type="entry name" value="AUXILIN/CYCLIN G-ASSOCIATED KINASE-RELATED"/>
    <property type="match status" value="1"/>
</dbReference>
<feature type="compositionally biased region" description="Basic and acidic residues" evidence="3">
    <location>
        <begin position="648"/>
        <end position="734"/>
    </location>
</feature>
<proteinExistence type="predicted"/>
<dbReference type="EMBL" id="JAXIOK010000004">
    <property type="protein sequence ID" value="KAK4773517.1"/>
    <property type="molecule type" value="Genomic_DNA"/>
</dbReference>
<feature type="compositionally biased region" description="Low complexity" evidence="3">
    <location>
        <begin position="751"/>
        <end position="764"/>
    </location>
</feature>
<dbReference type="InterPro" id="IPR036869">
    <property type="entry name" value="J_dom_sf"/>
</dbReference>
<keyword evidence="1 2" id="KW-0175">Coiled coil</keyword>
<dbReference type="Gene3D" id="1.10.287.110">
    <property type="entry name" value="DnaJ domain"/>
    <property type="match status" value="1"/>
</dbReference>
<name>A0AAN7KU69_9MYRT</name>
<evidence type="ECO:0000313" key="4">
    <source>
        <dbReference type="EMBL" id="KAK4773517.1"/>
    </source>
</evidence>
<feature type="region of interest" description="Disordered" evidence="3">
    <location>
        <begin position="145"/>
        <end position="237"/>
    </location>
</feature>
<accession>A0AAN7KU69</accession>
<sequence>MDDFEGLLSSDYGFKPQGKSVPMSSKPPSSNRSTTSSLNFDLGSHTSSSFSDSIFKSKPTEDSRTHDVLGDIFGAPSGQAEKSGRAGADPSFDFESMFNSGSNSSSAPVYDKPVYDDDIFEGVPGMKSSATFGMKYDNVFEPISITSPSRRDAASSGFDDLLDGLGNRETQQPESKKEDPVVPAFDDLIPGFAGSSLSGRPIPKSTWSSEPMATSHKTMDDPFKAPGSAPTPAVSSSGAFIDPFEEFSVFNKPGSAKANVLPSGVDGFDPFDGLGQSIPSSSPDNTTTVKDRNPLMTDQSYSNSQRHNDREHSDHISQKTVPVVDDLESNQNAFNMSSPAGGFSASINSEEMHNSYEANVTAEMSSGYEKDVDTSDTVWLTVSDIPLFTQPTKAPPPARPPPPRPARAPKVGSSSFGSRSARKVNEFSSFTNPTKHFDIASLNNKDRPAAIDDLENFARGRSHGSNIDDHVNWASGEDIDMLSDAAASTEAMKEAMDRAEAKFRHAKEVRERENSKASRIIESVKLEKEENWLDTEERALREKERLEQESLLREREEKERERMRIEKEREREREEKEREQQRLEKERERAREIERERARQAVERANREARERAAAEARLKAERAAVQKANAEARERAERAAVLRAQAEARERAAAEARERAEKVAAEVKEREVRERAAEARARAEKTERAATEAKEKETRERAAEARRRAERAAVERAAAEARERAAAEARERAAASARAKQQSSDNDLESFFSSGRASSAPRPRTNYSDPVPDAQFPSRPEVVRTSNSNQSMKKASSSTNIVDDLSSIFGGVSTSGEFQDVEGESEERRRARLERHQRTQERAAKALAEKNLRDLQAQREQAERHRIAESLDVEIKRWAAGKEGNLRALLSTLQYVLWPECGWQPISLTDLITAAAVKKVYRKATLCIHPDKVQQKGANLQQKYIAEKVFDLLKVCGNLDYLKYATLFIVKCYYF</sequence>
<dbReference type="PANTHER" id="PTHR23172:SF19">
    <property type="entry name" value="J DOMAIN-CONTAINING PROTEIN"/>
    <property type="match status" value="1"/>
</dbReference>
<dbReference type="GO" id="GO:0005737">
    <property type="term" value="C:cytoplasm"/>
    <property type="evidence" value="ECO:0007669"/>
    <property type="project" value="TreeGrafter"/>
</dbReference>
<feature type="region of interest" description="Disordered" evidence="3">
    <location>
        <begin position="817"/>
        <end position="838"/>
    </location>
</feature>
<protein>
    <submittedName>
        <fullName evidence="4">Uncharacterized protein</fullName>
    </submittedName>
</protein>
<dbReference type="FunFam" id="1.10.287.110:FF:000009">
    <property type="entry name" value="Auxilin-related protein 1"/>
    <property type="match status" value="1"/>
</dbReference>
<feature type="coiled-coil region" evidence="2">
    <location>
        <begin position="839"/>
        <end position="866"/>
    </location>
</feature>
<evidence type="ECO:0000313" key="5">
    <source>
        <dbReference type="Proteomes" id="UP001345219"/>
    </source>
</evidence>
<feature type="region of interest" description="Disordered" evidence="3">
    <location>
        <begin position="1"/>
        <end position="111"/>
    </location>
</feature>
<dbReference type="GO" id="GO:0030276">
    <property type="term" value="F:clathrin binding"/>
    <property type="evidence" value="ECO:0007669"/>
    <property type="project" value="TreeGrafter"/>
</dbReference>
<reference evidence="4 5" key="1">
    <citation type="journal article" date="2023" name="Hortic Res">
        <title>Pangenome of water caltrop reveals structural variations and asymmetric subgenome divergence after allopolyploidization.</title>
        <authorList>
            <person name="Zhang X."/>
            <person name="Chen Y."/>
            <person name="Wang L."/>
            <person name="Yuan Y."/>
            <person name="Fang M."/>
            <person name="Shi L."/>
            <person name="Lu R."/>
            <person name="Comes H.P."/>
            <person name="Ma Y."/>
            <person name="Chen Y."/>
            <person name="Huang G."/>
            <person name="Zhou Y."/>
            <person name="Zheng Z."/>
            <person name="Qiu Y."/>
        </authorList>
    </citation>
    <scope>NUCLEOTIDE SEQUENCE [LARGE SCALE GENOMIC DNA]</scope>
    <source>
        <tissue evidence="4">Roots</tissue>
    </source>
</reference>
<evidence type="ECO:0000256" key="3">
    <source>
        <dbReference type="SAM" id="MobiDB-lite"/>
    </source>
</evidence>
<feature type="compositionally biased region" description="Polar residues" evidence="3">
    <location>
        <begin position="277"/>
        <end position="288"/>
    </location>
</feature>
<feature type="region of interest" description="Disordered" evidence="3">
    <location>
        <begin position="648"/>
        <end position="800"/>
    </location>
</feature>
<evidence type="ECO:0000256" key="1">
    <source>
        <dbReference type="ARBA" id="ARBA00023054"/>
    </source>
</evidence>
<feature type="compositionally biased region" description="Polar residues" evidence="3">
    <location>
        <begin position="205"/>
        <end position="216"/>
    </location>
</feature>
<feature type="compositionally biased region" description="Low complexity" evidence="3">
    <location>
        <begin position="96"/>
        <end position="106"/>
    </location>
</feature>
<feature type="compositionally biased region" description="Pro residues" evidence="3">
    <location>
        <begin position="393"/>
        <end position="406"/>
    </location>
</feature>
<dbReference type="AlphaFoldDB" id="A0AAN7KU69"/>
<organism evidence="4 5">
    <name type="scientific">Trapa incisa</name>
    <dbReference type="NCBI Taxonomy" id="236973"/>
    <lineage>
        <taxon>Eukaryota</taxon>
        <taxon>Viridiplantae</taxon>
        <taxon>Streptophyta</taxon>
        <taxon>Embryophyta</taxon>
        <taxon>Tracheophyta</taxon>
        <taxon>Spermatophyta</taxon>
        <taxon>Magnoliopsida</taxon>
        <taxon>eudicotyledons</taxon>
        <taxon>Gunneridae</taxon>
        <taxon>Pentapetalae</taxon>
        <taxon>rosids</taxon>
        <taxon>malvids</taxon>
        <taxon>Myrtales</taxon>
        <taxon>Lythraceae</taxon>
        <taxon>Trapa</taxon>
    </lineage>
</organism>